<name>A0ABU8MK37_9PSEU</name>
<dbReference type="Pfam" id="PF13788">
    <property type="entry name" value="DUF4180"/>
    <property type="match status" value="1"/>
</dbReference>
<proteinExistence type="predicted"/>
<evidence type="ECO:0000313" key="3">
    <source>
        <dbReference type="Proteomes" id="UP001385809"/>
    </source>
</evidence>
<evidence type="ECO:0000313" key="2">
    <source>
        <dbReference type="EMBL" id="MEJ2866962.1"/>
    </source>
</evidence>
<gene>
    <name evidence="2" type="ORF">WCD74_04240</name>
</gene>
<feature type="domain" description="DUF4180" evidence="1">
    <location>
        <begin position="3"/>
        <end position="107"/>
    </location>
</feature>
<reference evidence="2 3" key="1">
    <citation type="submission" date="2024-03" db="EMBL/GenBank/DDBJ databases">
        <title>Actinomycetospora sp. OC33-EN08, a novel actinomycete isolated from wild orchid (Aerides multiflora).</title>
        <authorList>
            <person name="Suriyachadkun C."/>
        </authorList>
    </citation>
    <scope>NUCLEOTIDE SEQUENCE [LARGE SCALE GENOMIC DNA]</scope>
    <source>
        <strain evidence="2 3">OC33-EN08</strain>
    </source>
</reference>
<dbReference type="Proteomes" id="UP001385809">
    <property type="component" value="Unassembled WGS sequence"/>
</dbReference>
<evidence type="ECO:0000259" key="1">
    <source>
        <dbReference type="Pfam" id="PF13788"/>
    </source>
</evidence>
<sequence length="110" mass="11748">MENVLALPDDGPLIDGERAAVDVLGEAFGAGADTVVVPVARLSPDFFVLRTGVAGAITQKFVQYGIRLVVLGEPTAVAGPVADWTREANRGRELWFVTDRADLEDRLARG</sequence>
<organism evidence="2 3">
    <name type="scientific">Actinomycetospora aurantiaca</name>
    <dbReference type="NCBI Taxonomy" id="3129233"/>
    <lineage>
        <taxon>Bacteria</taxon>
        <taxon>Bacillati</taxon>
        <taxon>Actinomycetota</taxon>
        <taxon>Actinomycetes</taxon>
        <taxon>Pseudonocardiales</taxon>
        <taxon>Pseudonocardiaceae</taxon>
        <taxon>Actinomycetospora</taxon>
    </lineage>
</organism>
<comment type="caution">
    <text evidence="2">The sequence shown here is derived from an EMBL/GenBank/DDBJ whole genome shotgun (WGS) entry which is preliminary data.</text>
</comment>
<accession>A0ABU8MK37</accession>
<protein>
    <submittedName>
        <fullName evidence="2">DUF4180 domain-containing protein</fullName>
    </submittedName>
</protein>
<dbReference type="InterPro" id="IPR025438">
    <property type="entry name" value="DUF4180"/>
</dbReference>
<keyword evidence="3" id="KW-1185">Reference proteome</keyword>
<dbReference type="EMBL" id="JBBEGN010000001">
    <property type="protein sequence ID" value="MEJ2866962.1"/>
    <property type="molecule type" value="Genomic_DNA"/>
</dbReference>
<dbReference type="RefSeq" id="WP_337693568.1">
    <property type="nucleotide sequence ID" value="NZ_JBBEGN010000001.1"/>
</dbReference>